<evidence type="ECO:0000313" key="6">
    <source>
        <dbReference type="EMBL" id="PQJ85200.1"/>
    </source>
</evidence>
<evidence type="ECO:0000256" key="1">
    <source>
        <dbReference type="ARBA" id="ARBA00011066"/>
    </source>
</evidence>
<evidence type="ECO:0000259" key="5">
    <source>
        <dbReference type="Pfam" id="PF00696"/>
    </source>
</evidence>
<dbReference type="OrthoDB" id="9766717at2"/>
<accession>A0A2S7X4T3</accession>
<comment type="caution">
    <text evidence="6">The sequence shown here is derived from an EMBL/GenBank/DDBJ whole genome shotgun (WGS) entry which is preliminary data.</text>
</comment>
<dbReference type="PANTHER" id="PTHR30409">
    <property type="entry name" value="CARBAMATE KINASE"/>
    <property type="match status" value="1"/>
</dbReference>
<sequence length="327" mass="35735">MSRTTMKPTIVIALGGNALLRRGQVLSYENQLENVKVAAKSIAKLSKDYRIAIVHGNGPQVGLLSQQNDAFDAVPSYPLSCLVAESQGMIATMIAQELRNLVDYNVTTILTHVDVDNADPAFSEPMKFIGQVYSETEANTLAAEFGWSIRQDGDYFRRVVASPAPKNIRESELISLALQHDHIVICCGGGGIPICTDKHSITTNIDCVIDKDSTASLLSQQISADYFLILTDGDGVFFHYGKPNQVKLDIATTEELKGYPFDKGSMQPKIDAMINYVENVDISIGIITDLHLALDALNGTAGTKIVKEKFYDDSLPYRKNDGELTLA</sequence>
<proteinExistence type="inferred from homology"/>
<dbReference type="CDD" id="cd04235">
    <property type="entry name" value="AAK_CK"/>
    <property type="match status" value="1"/>
</dbReference>
<dbReference type="InterPro" id="IPR036393">
    <property type="entry name" value="AceGlu_kinase-like_sf"/>
</dbReference>
<reference evidence="6 7" key="1">
    <citation type="submission" date="2016-12" db="EMBL/GenBank/DDBJ databases">
        <title>Diversity of luminous bacteria.</title>
        <authorList>
            <person name="Yoshizawa S."/>
            <person name="Kogure K."/>
        </authorList>
    </citation>
    <scope>NUCLEOTIDE SEQUENCE [LARGE SCALE GENOMIC DNA]</scope>
    <source>
        <strain evidence="6 7">ATCC 33715</strain>
    </source>
</reference>
<evidence type="ECO:0000256" key="4">
    <source>
        <dbReference type="PIRNR" id="PIRNR000723"/>
    </source>
</evidence>
<gene>
    <name evidence="6" type="ORF">BTO22_11150</name>
</gene>
<dbReference type="EMBL" id="MSCO01000002">
    <property type="protein sequence ID" value="PQJ85200.1"/>
    <property type="molecule type" value="Genomic_DNA"/>
</dbReference>
<dbReference type="PRINTS" id="PR01469">
    <property type="entry name" value="CARBMTKINASE"/>
</dbReference>
<evidence type="ECO:0000256" key="2">
    <source>
        <dbReference type="ARBA" id="ARBA00022679"/>
    </source>
</evidence>
<dbReference type="PANTHER" id="PTHR30409:SF1">
    <property type="entry name" value="CARBAMATE KINASE-RELATED"/>
    <property type="match status" value="1"/>
</dbReference>
<keyword evidence="3 4" id="KW-0418">Kinase</keyword>
<dbReference type="InterPro" id="IPR001048">
    <property type="entry name" value="Asp/Glu/Uridylate_kinase"/>
</dbReference>
<organism evidence="6 7">
    <name type="scientific">Aliivibrio sifiae</name>
    <dbReference type="NCBI Taxonomy" id="566293"/>
    <lineage>
        <taxon>Bacteria</taxon>
        <taxon>Pseudomonadati</taxon>
        <taxon>Pseudomonadota</taxon>
        <taxon>Gammaproteobacteria</taxon>
        <taxon>Vibrionales</taxon>
        <taxon>Vibrionaceae</taxon>
        <taxon>Aliivibrio</taxon>
    </lineage>
</organism>
<keyword evidence="2 4" id="KW-0808">Transferase</keyword>
<dbReference type="RefSeq" id="WP_105056548.1">
    <property type="nucleotide sequence ID" value="NZ_MSCO01000002.1"/>
</dbReference>
<dbReference type="GO" id="GO:0008804">
    <property type="term" value="F:carbamate kinase activity"/>
    <property type="evidence" value="ECO:0007669"/>
    <property type="project" value="InterPro"/>
</dbReference>
<dbReference type="AlphaFoldDB" id="A0A2S7X4T3"/>
<dbReference type="Proteomes" id="UP000239263">
    <property type="component" value="Unassembled WGS sequence"/>
</dbReference>
<dbReference type="GO" id="GO:0005829">
    <property type="term" value="C:cytosol"/>
    <property type="evidence" value="ECO:0007669"/>
    <property type="project" value="TreeGrafter"/>
</dbReference>
<comment type="similarity">
    <text evidence="1 4">Belongs to the carbamate kinase family.</text>
</comment>
<evidence type="ECO:0000313" key="7">
    <source>
        <dbReference type="Proteomes" id="UP000239263"/>
    </source>
</evidence>
<dbReference type="SUPFAM" id="SSF53633">
    <property type="entry name" value="Carbamate kinase-like"/>
    <property type="match status" value="1"/>
</dbReference>
<dbReference type="NCBIfam" id="NF009008">
    <property type="entry name" value="PRK12354.1"/>
    <property type="match status" value="1"/>
</dbReference>
<feature type="domain" description="Aspartate/glutamate/uridylate kinase" evidence="5">
    <location>
        <begin position="9"/>
        <end position="286"/>
    </location>
</feature>
<protein>
    <recommendedName>
        <fullName evidence="4">Carbamate kinase</fullName>
    </recommendedName>
</protein>
<dbReference type="Pfam" id="PF00696">
    <property type="entry name" value="AA_kinase"/>
    <property type="match status" value="1"/>
</dbReference>
<name>A0A2S7X4T3_9GAMM</name>
<dbReference type="FunFam" id="3.40.1160.10:FF:000007">
    <property type="entry name" value="Carbamate kinase"/>
    <property type="match status" value="1"/>
</dbReference>
<dbReference type="GO" id="GO:0019546">
    <property type="term" value="P:L-arginine deiminase pathway"/>
    <property type="evidence" value="ECO:0007669"/>
    <property type="project" value="TreeGrafter"/>
</dbReference>
<dbReference type="PIRSF" id="PIRSF000723">
    <property type="entry name" value="Carbamate_kin"/>
    <property type="match status" value="1"/>
</dbReference>
<dbReference type="InterPro" id="IPR003964">
    <property type="entry name" value="Carb_kinase"/>
</dbReference>
<evidence type="ECO:0000256" key="3">
    <source>
        <dbReference type="ARBA" id="ARBA00022777"/>
    </source>
</evidence>
<dbReference type="Gene3D" id="3.40.1160.10">
    <property type="entry name" value="Acetylglutamate kinase-like"/>
    <property type="match status" value="1"/>
</dbReference>